<name>B8MIW5_TALSN</name>
<evidence type="ECO:0000256" key="1">
    <source>
        <dbReference type="SAM" id="MobiDB-lite"/>
    </source>
</evidence>
<dbReference type="EMBL" id="EQ962657">
    <property type="protein sequence ID" value="EED15627.1"/>
    <property type="molecule type" value="Genomic_DNA"/>
</dbReference>
<sequence>MPERRKVRNEAIKYERQAKAQMGLKSLTSRSNKKRGYDREKGSLSPLICGWSDTAPSSRQSSFSPSHHPTTGGKTISLEYYNRLKRSRVAEEDGDTDDEDGQDGDEDIGSNSEEAEQKTYGGKTIKQGDASQVSQYDVKNVLWVVKEKTSLAETKSSDESDDTESSSNTDSEVENGDEKGNRHGSAEARIGIEDNSGNAMKGAKEMKKNLSQSISDTDSEVENDNEDVVSSGNAPTEDGNEDGNGDEHHDEKPDGSGNAETGKDGGKEN</sequence>
<dbReference type="STRING" id="441959.B8MIW5"/>
<feature type="region of interest" description="Disordered" evidence="1">
    <location>
        <begin position="1"/>
        <end position="269"/>
    </location>
</feature>
<reference evidence="3" key="1">
    <citation type="journal article" date="2015" name="Genome Announc.">
        <title>Genome sequence of the AIDS-associated pathogen Penicillium marneffei (ATCC18224) and its near taxonomic relative Talaromyces stipitatus (ATCC10500).</title>
        <authorList>
            <person name="Nierman W.C."/>
            <person name="Fedorova-Abrams N.D."/>
            <person name="Andrianopoulos A."/>
        </authorList>
    </citation>
    <scope>NUCLEOTIDE SEQUENCE [LARGE SCALE GENOMIC DNA]</scope>
    <source>
        <strain evidence="3">ATCC 10500 / CBS 375.48 / QM 6759 / NRRL 1006</strain>
    </source>
</reference>
<accession>B8MIW5</accession>
<feature type="compositionally biased region" description="Low complexity" evidence="1">
    <location>
        <begin position="56"/>
        <end position="69"/>
    </location>
</feature>
<dbReference type="InParanoid" id="B8MIW5"/>
<dbReference type="HOGENOM" id="CLU_1035042_0_0_1"/>
<evidence type="ECO:0000313" key="2">
    <source>
        <dbReference type="EMBL" id="EED15627.1"/>
    </source>
</evidence>
<feature type="compositionally biased region" description="Acidic residues" evidence="1">
    <location>
        <begin position="92"/>
        <end position="108"/>
    </location>
</feature>
<feature type="compositionally biased region" description="Basic and acidic residues" evidence="1">
    <location>
        <begin position="245"/>
        <end position="254"/>
    </location>
</feature>
<dbReference type="VEuPathDB" id="FungiDB:TSTA_050650"/>
<evidence type="ECO:0000313" key="3">
    <source>
        <dbReference type="Proteomes" id="UP000001745"/>
    </source>
</evidence>
<keyword evidence="3" id="KW-1185">Reference proteome</keyword>
<gene>
    <name evidence="2" type="ORF">TSTA_050650</name>
</gene>
<dbReference type="PhylomeDB" id="B8MIW5"/>
<proteinExistence type="predicted"/>
<dbReference type="AlphaFoldDB" id="B8MIW5"/>
<feature type="compositionally biased region" description="Basic and acidic residues" evidence="1">
    <location>
        <begin position="176"/>
        <end position="192"/>
    </location>
</feature>
<feature type="compositionally biased region" description="Basic and acidic residues" evidence="1">
    <location>
        <begin position="1"/>
        <end position="18"/>
    </location>
</feature>
<feature type="compositionally biased region" description="Acidic residues" evidence="1">
    <location>
        <begin position="217"/>
        <end position="227"/>
    </location>
</feature>
<dbReference type="Proteomes" id="UP000001745">
    <property type="component" value="Unassembled WGS sequence"/>
</dbReference>
<organism evidence="2 3">
    <name type="scientific">Talaromyces stipitatus (strain ATCC 10500 / CBS 375.48 / QM 6759 / NRRL 1006)</name>
    <name type="common">Penicillium stipitatum</name>
    <dbReference type="NCBI Taxonomy" id="441959"/>
    <lineage>
        <taxon>Eukaryota</taxon>
        <taxon>Fungi</taxon>
        <taxon>Dikarya</taxon>
        <taxon>Ascomycota</taxon>
        <taxon>Pezizomycotina</taxon>
        <taxon>Eurotiomycetes</taxon>
        <taxon>Eurotiomycetidae</taxon>
        <taxon>Eurotiales</taxon>
        <taxon>Trichocomaceae</taxon>
        <taxon>Talaromyces</taxon>
        <taxon>Talaromyces sect. Talaromyces</taxon>
    </lineage>
</organism>
<dbReference type="GeneID" id="8109107"/>
<protein>
    <submittedName>
        <fullName evidence="2">Uncharacterized protein</fullName>
    </submittedName>
</protein>
<feature type="compositionally biased region" description="Basic and acidic residues" evidence="1">
    <location>
        <begin position="145"/>
        <end position="158"/>
    </location>
</feature>
<dbReference type="RefSeq" id="XP_002485580.1">
    <property type="nucleotide sequence ID" value="XM_002485535.1"/>
</dbReference>